<dbReference type="InterPro" id="IPR050292">
    <property type="entry name" value="Glutamine_Synthetase"/>
</dbReference>
<evidence type="ECO:0000256" key="6">
    <source>
        <dbReference type="ARBA" id="ARBA00022598"/>
    </source>
</evidence>
<dbReference type="Proteomes" id="UP001497482">
    <property type="component" value="Chromosome 4"/>
</dbReference>
<dbReference type="PANTHER" id="PTHR20852:SF57">
    <property type="entry name" value="GLUTAMINE SYNTHETASE 2 CYTOPLASMIC"/>
    <property type="match status" value="1"/>
</dbReference>
<evidence type="ECO:0000256" key="1">
    <source>
        <dbReference type="ARBA" id="ARBA00004496"/>
    </source>
</evidence>
<dbReference type="AlphaFoldDB" id="A0AAV2LPU2"/>
<evidence type="ECO:0000313" key="13">
    <source>
        <dbReference type="Proteomes" id="UP001497482"/>
    </source>
</evidence>
<dbReference type="GO" id="GO:0004356">
    <property type="term" value="F:glutamine synthetase activity"/>
    <property type="evidence" value="ECO:0007669"/>
    <property type="project" value="UniProtKB-EC"/>
</dbReference>
<dbReference type="PROSITE" id="PS51987">
    <property type="entry name" value="GS_CATALYTIC"/>
    <property type="match status" value="1"/>
</dbReference>
<dbReference type="Gene3D" id="3.30.590.10">
    <property type="entry name" value="Glutamine synthetase/guanido kinase, catalytic domain"/>
    <property type="match status" value="2"/>
</dbReference>
<name>A0AAV2LPU2_KNICA</name>
<dbReference type="SUPFAM" id="SSF54368">
    <property type="entry name" value="Glutamine synthetase, N-terminal domain"/>
    <property type="match status" value="1"/>
</dbReference>
<evidence type="ECO:0000256" key="8">
    <source>
        <dbReference type="ARBA" id="ARBA00022840"/>
    </source>
</evidence>
<evidence type="ECO:0000256" key="5">
    <source>
        <dbReference type="ARBA" id="ARBA00022490"/>
    </source>
</evidence>
<dbReference type="Gene3D" id="3.10.20.70">
    <property type="entry name" value="Glutamine synthetase, N-terminal domain"/>
    <property type="match status" value="1"/>
</dbReference>
<proteinExistence type="inferred from homology"/>
<evidence type="ECO:0000256" key="2">
    <source>
        <dbReference type="ARBA" id="ARBA00009897"/>
    </source>
</evidence>
<reference evidence="12 13" key="1">
    <citation type="submission" date="2024-04" db="EMBL/GenBank/DDBJ databases">
        <authorList>
            <person name="Waldvogel A.-M."/>
            <person name="Schoenle A."/>
        </authorList>
    </citation>
    <scope>NUCLEOTIDE SEQUENCE [LARGE SCALE GENOMIC DNA]</scope>
</reference>
<evidence type="ECO:0000256" key="3">
    <source>
        <dbReference type="ARBA" id="ARBA00012937"/>
    </source>
</evidence>
<dbReference type="InterPro" id="IPR014746">
    <property type="entry name" value="Gln_synth/guanido_kin_cat_dom"/>
</dbReference>
<evidence type="ECO:0000256" key="4">
    <source>
        <dbReference type="ARBA" id="ARBA00021364"/>
    </source>
</evidence>
<evidence type="ECO:0000256" key="7">
    <source>
        <dbReference type="ARBA" id="ARBA00022741"/>
    </source>
</evidence>
<gene>
    <name evidence="12" type="ORF">KC01_LOCUS30906</name>
</gene>
<dbReference type="PANTHER" id="PTHR20852">
    <property type="entry name" value="GLUTAMINE SYNTHETASE"/>
    <property type="match status" value="1"/>
</dbReference>
<dbReference type="FunFam" id="3.30.590.10:FF:000011">
    <property type="entry name" value="Glutamine synthetase"/>
    <property type="match status" value="1"/>
</dbReference>
<comment type="similarity">
    <text evidence="2 10">Belongs to the glutamine synthetase family.</text>
</comment>
<dbReference type="EMBL" id="OZ035826">
    <property type="protein sequence ID" value="CAL1603190.1"/>
    <property type="molecule type" value="Genomic_DNA"/>
</dbReference>
<dbReference type="InterPro" id="IPR008146">
    <property type="entry name" value="Gln_synth_cat_dom"/>
</dbReference>
<accession>A0AAV2LPU2</accession>
<keyword evidence="5" id="KW-0963">Cytoplasm</keyword>
<evidence type="ECO:0000256" key="10">
    <source>
        <dbReference type="PROSITE-ProRule" id="PRU01331"/>
    </source>
</evidence>
<keyword evidence="13" id="KW-1185">Reference proteome</keyword>
<dbReference type="InterPro" id="IPR036651">
    <property type="entry name" value="Gln_synt_N_sf"/>
</dbReference>
<evidence type="ECO:0000256" key="9">
    <source>
        <dbReference type="ARBA" id="ARBA00030668"/>
    </source>
</evidence>
<evidence type="ECO:0000259" key="11">
    <source>
        <dbReference type="PROSITE" id="PS51987"/>
    </source>
</evidence>
<comment type="subcellular location">
    <subcellularLocation>
        <location evidence="1">Cytoplasm</location>
    </subcellularLocation>
</comment>
<keyword evidence="6" id="KW-0436">Ligase</keyword>
<dbReference type="EC" id="6.3.1.2" evidence="3"/>
<dbReference type="GO" id="GO:0005524">
    <property type="term" value="F:ATP binding"/>
    <property type="evidence" value="ECO:0007669"/>
    <property type="project" value="UniProtKB-KW"/>
</dbReference>
<dbReference type="SUPFAM" id="SSF55931">
    <property type="entry name" value="Glutamine synthetase/guanido kinase"/>
    <property type="match status" value="2"/>
</dbReference>
<sequence length="482" mass="53248">MYGSEENMQRLNNVGPNPDFSTFSWAVSERKCSVRIPGHVHKAGRGYLEDRRPAADCDPYQSLCSSLFGPCAPHSSVPVLLTLQSLCSSLFGPFAPHSSVPVLLTLQSLCSSLFSPFAPHSSVPVLLTLLSLCSSLFRDPQVLDEMSLGPQTLCLQRIAMRPYLALPPSHCQVTYIWINSSGTEPMSKTRIMQNEPESLEEVPVWRGVHKRELSLVPVAIFRDPFIRGPHKMVLCDARNRDGTPATGSRREECLRVMEAVKDQKPWFGFEQEFVLKTLEGLPFGWSSATAPPAGASAQVGLERVFGRDISLSHYNACVYAGIKMAGAAGEAMPAQWEFQVGPSEGIALGDHAWMARYILLRVWLSLGQRGGHMNFSTESMREEGGLRCIHEAIERLSQRHTQHMALYGGPENQQRLNTIGINSDFNTFSWATANRKSSVRVPGHVSQRGQGYLEDRRPAADCDPYLVCKALVQTCCSPGART</sequence>
<protein>
    <recommendedName>
        <fullName evidence="4">Glutamine synthetase</fullName>
        <ecNumber evidence="3">6.3.1.2</ecNumber>
    </recommendedName>
    <alternativeName>
        <fullName evidence="9">Glutamate--ammonia ligase</fullName>
    </alternativeName>
</protein>
<feature type="domain" description="GS catalytic" evidence="11">
    <location>
        <begin position="249"/>
        <end position="482"/>
    </location>
</feature>
<evidence type="ECO:0000313" key="12">
    <source>
        <dbReference type="EMBL" id="CAL1603190.1"/>
    </source>
</evidence>
<dbReference type="GO" id="GO:0005737">
    <property type="term" value="C:cytoplasm"/>
    <property type="evidence" value="ECO:0007669"/>
    <property type="project" value="UniProtKB-SubCell"/>
</dbReference>
<keyword evidence="7" id="KW-0547">Nucleotide-binding</keyword>
<dbReference type="SMART" id="SM01230">
    <property type="entry name" value="Gln-synt_C"/>
    <property type="match status" value="1"/>
</dbReference>
<organism evidence="12 13">
    <name type="scientific">Knipowitschia caucasica</name>
    <name type="common">Caucasian dwarf goby</name>
    <name type="synonym">Pomatoschistus caucasicus</name>
    <dbReference type="NCBI Taxonomy" id="637954"/>
    <lineage>
        <taxon>Eukaryota</taxon>
        <taxon>Metazoa</taxon>
        <taxon>Chordata</taxon>
        <taxon>Craniata</taxon>
        <taxon>Vertebrata</taxon>
        <taxon>Euteleostomi</taxon>
        <taxon>Actinopterygii</taxon>
        <taxon>Neopterygii</taxon>
        <taxon>Teleostei</taxon>
        <taxon>Neoteleostei</taxon>
        <taxon>Acanthomorphata</taxon>
        <taxon>Gobiaria</taxon>
        <taxon>Gobiiformes</taxon>
        <taxon>Gobioidei</taxon>
        <taxon>Gobiidae</taxon>
        <taxon>Gobiinae</taxon>
        <taxon>Knipowitschia</taxon>
    </lineage>
</organism>
<dbReference type="GO" id="GO:0006542">
    <property type="term" value="P:glutamine biosynthetic process"/>
    <property type="evidence" value="ECO:0007669"/>
    <property type="project" value="InterPro"/>
</dbReference>
<keyword evidence="8" id="KW-0067">ATP-binding</keyword>